<sequence length="107" mass="12361">MRETSCLSRPGSQERALPLWLEKMRLGPRALTLDGVTFPSLFSKTKPVILAVVGGSAQVYVSETFQEIKYQRGKRQKRRRLFLHGARFIKFDLNRTISIYFSAKRNI</sequence>
<dbReference type="Proteomes" id="UP000325579">
    <property type="component" value="Unassembled WGS sequence"/>
</dbReference>
<proteinExistence type="predicted"/>
<protein>
    <submittedName>
        <fullName evidence="1">Uncharacterized protein</fullName>
    </submittedName>
</protein>
<dbReference type="GeneID" id="43668198"/>
<accession>A0A5N7CYB0</accession>
<gene>
    <name evidence="1" type="ORF">BDV37DRAFT_263076</name>
</gene>
<evidence type="ECO:0000313" key="2">
    <source>
        <dbReference type="Proteomes" id="UP000325579"/>
    </source>
</evidence>
<keyword evidence="2" id="KW-1185">Reference proteome</keyword>
<dbReference type="AlphaFoldDB" id="A0A5N7CYB0"/>
<reference evidence="1 2" key="1">
    <citation type="submission" date="2019-04" db="EMBL/GenBank/DDBJ databases">
        <authorList>
            <consortium name="DOE Joint Genome Institute"/>
            <person name="Mondo S."/>
            <person name="Kjaerbolling I."/>
            <person name="Vesth T."/>
            <person name="Frisvad J.C."/>
            <person name="Nybo J.L."/>
            <person name="Theobald S."/>
            <person name="Kildgaard S."/>
            <person name="Isbrandt T."/>
            <person name="Kuo A."/>
            <person name="Sato A."/>
            <person name="Lyhne E.K."/>
            <person name="Kogle M.E."/>
            <person name="Wiebenga A."/>
            <person name="Kun R.S."/>
            <person name="Lubbers R.J."/>
            <person name="Makela M.R."/>
            <person name="Barry K."/>
            <person name="Chovatia M."/>
            <person name="Clum A."/>
            <person name="Daum C."/>
            <person name="Haridas S."/>
            <person name="He G."/>
            <person name="LaButti K."/>
            <person name="Lipzen A."/>
            <person name="Riley R."/>
            <person name="Salamov A."/>
            <person name="Simmons B.A."/>
            <person name="Magnuson J.K."/>
            <person name="Henrissat B."/>
            <person name="Mortensen U.H."/>
            <person name="Larsen T.O."/>
            <person name="Devries R.P."/>
            <person name="Grigoriev I.V."/>
            <person name="Machida M."/>
            <person name="Baker S.E."/>
            <person name="Andersen M.R."/>
            <person name="Cantor M.N."/>
            <person name="Hua S.X."/>
        </authorList>
    </citation>
    <scope>NUCLEOTIDE SEQUENCE [LARGE SCALE GENOMIC DNA]</scope>
    <source>
        <strain evidence="1 2">CBS 119388</strain>
    </source>
</reference>
<dbReference type="EMBL" id="ML736854">
    <property type="protein sequence ID" value="KAE8398563.1"/>
    <property type="molecule type" value="Genomic_DNA"/>
</dbReference>
<name>A0A5N7CYB0_9EURO</name>
<evidence type="ECO:0000313" key="1">
    <source>
        <dbReference type="EMBL" id="KAE8398563.1"/>
    </source>
</evidence>
<organism evidence="1 2">
    <name type="scientific">Aspergillus pseudonomiae</name>
    <dbReference type="NCBI Taxonomy" id="1506151"/>
    <lineage>
        <taxon>Eukaryota</taxon>
        <taxon>Fungi</taxon>
        <taxon>Dikarya</taxon>
        <taxon>Ascomycota</taxon>
        <taxon>Pezizomycotina</taxon>
        <taxon>Eurotiomycetes</taxon>
        <taxon>Eurotiomycetidae</taxon>
        <taxon>Eurotiales</taxon>
        <taxon>Aspergillaceae</taxon>
        <taxon>Aspergillus</taxon>
        <taxon>Aspergillus subgen. Circumdati</taxon>
    </lineage>
</organism>
<dbReference type="RefSeq" id="XP_031935882.1">
    <property type="nucleotide sequence ID" value="XM_032083507.1"/>
</dbReference>